<dbReference type="SUPFAM" id="SSF55073">
    <property type="entry name" value="Nucleotide cyclase"/>
    <property type="match status" value="1"/>
</dbReference>
<dbReference type="Proteomes" id="UP000199382">
    <property type="component" value="Unassembled WGS sequence"/>
</dbReference>
<dbReference type="AlphaFoldDB" id="A0A1G8RY21"/>
<feature type="domain" description="PAC" evidence="2">
    <location>
        <begin position="86"/>
        <end position="139"/>
    </location>
</feature>
<dbReference type="CDD" id="cd01949">
    <property type="entry name" value="GGDEF"/>
    <property type="match status" value="1"/>
</dbReference>
<evidence type="ECO:0000259" key="4">
    <source>
        <dbReference type="PROSITE" id="PS50887"/>
    </source>
</evidence>
<dbReference type="InterPro" id="IPR029787">
    <property type="entry name" value="Nucleotide_cyclase"/>
</dbReference>
<protein>
    <submittedName>
        <fullName evidence="5">PAS domain S-box-containing protein/diguanylate cyclase (GGDEF) domain-containing protein</fullName>
    </submittedName>
</protein>
<dbReference type="GO" id="GO:0003824">
    <property type="term" value="F:catalytic activity"/>
    <property type="evidence" value="ECO:0007669"/>
    <property type="project" value="UniProtKB-ARBA"/>
</dbReference>
<feature type="domain" description="PAC" evidence="2">
    <location>
        <begin position="373"/>
        <end position="426"/>
    </location>
</feature>
<dbReference type="InterPro" id="IPR001610">
    <property type="entry name" value="PAC"/>
</dbReference>
<dbReference type="NCBIfam" id="TIGR00229">
    <property type="entry name" value="sensory_box"/>
    <property type="match status" value="3"/>
</dbReference>
<dbReference type="CDD" id="cd01948">
    <property type="entry name" value="EAL"/>
    <property type="match status" value="1"/>
</dbReference>
<organism evidence="5 6">
    <name type="scientific">Aliiruegeria lutimaris</name>
    <dbReference type="NCBI Taxonomy" id="571298"/>
    <lineage>
        <taxon>Bacteria</taxon>
        <taxon>Pseudomonadati</taxon>
        <taxon>Pseudomonadota</taxon>
        <taxon>Alphaproteobacteria</taxon>
        <taxon>Rhodobacterales</taxon>
        <taxon>Roseobacteraceae</taxon>
        <taxon>Aliiruegeria</taxon>
    </lineage>
</organism>
<dbReference type="RefSeq" id="WP_093153562.1">
    <property type="nucleotide sequence ID" value="NZ_FNEK01000014.1"/>
</dbReference>
<dbReference type="SUPFAM" id="SSF55785">
    <property type="entry name" value="PYP-like sensor domain (PAS domain)"/>
    <property type="match status" value="4"/>
</dbReference>
<dbReference type="PROSITE" id="PS50113">
    <property type="entry name" value="PAC"/>
    <property type="match status" value="2"/>
</dbReference>
<dbReference type="Pfam" id="PF00990">
    <property type="entry name" value="GGDEF"/>
    <property type="match status" value="1"/>
</dbReference>
<dbReference type="Gene3D" id="3.30.450.20">
    <property type="entry name" value="PAS domain"/>
    <property type="match status" value="4"/>
</dbReference>
<feature type="domain" description="GGDEF" evidence="4">
    <location>
        <begin position="611"/>
        <end position="744"/>
    </location>
</feature>
<dbReference type="SMART" id="SM00267">
    <property type="entry name" value="GGDEF"/>
    <property type="match status" value="1"/>
</dbReference>
<dbReference type="NCBIfam" id="TIGR00254">
    <property type="entry name" value="GGDEF"/>
    <property type="match status" value="1"/>
</dbReference>
<evidence type="ECO:0000259" key="2">
    <source>
        <dbReference type="PROSITE" id="PS50113"/>
    </source>
</evidence>
<reference evidence="5 6" key="1">
    <citation type="submission" date="2016-10" db="EMBL/GenBank/DDBJ databases">
        <authorList>
            <person name="de Groot N.N."/>
        </authorList>
    </citation>
    <scope>NUCLEOTIDE SEQUENCE [LARGE SCALE GENOMIC DNA]</scope>
    <source>
        <strain evidence="5 6">DSM 25294</strain>
    </source>
</reference>
<dbReference type="InterPro" id="IPR035965">
    <property type="entry name" value="PAS-like_dom_sf"/>
</dbReference>
<feature type="domain" description="EAL" evidence="3">
    <location>
        <begin position="753"/>
        <end position="1004"/>
    </location>
</feature>
<dbReference type="EMBL" id="FNEK01000014">
    <property type="protein sequence ID" value="SDJ21849.1"/>
    <property type="molecule type" value="Genomic_DNA"/>
</dbReference>
<dbReference type="SUPFAM" id="SSF141868">
    <property type="entry name" value="EAL domain-like"/>
    <property type="match status" value="1"/>
</dbReference>
<sequence>MYQGALGPFDQKILFQAAKHAGFAQWFADPRTRRMWATEAFYDLLGFDPLEVSLDHEWIRKRLHPDDAGKNLENMRKVFFGENDGFDTDFRLMCKDRSYKWFHATARLYEREGSRSEPIICGNLTDISHRKETEKRLRQALSLAETAREEAEKSEDLLLLATENAGISPWLLNPGSGTFIRNKRFKTLSGMPMDGDVGHSSDVSSRVHPDDIAAVRQELASLLCGHKAVAKVEHRLRHEDGHYVWCSSIARLLPGTAEKRSNLICGVTNDISERIAHEVELNAALRDAQAKRLEALEAAEILRHSTEKSSVVPWYRIPETGEGHVAGHLATILGFPSDFEIGFRQLRELLHPDDAQDMDNNFLALDHGEIEELSGAFRLQRADGSWRWFKGQAQRVDRSAEGLPIMICGSLTDIDELKQNEVRLAETANTLRRSHEHLTLVADVAPVGLYEFRLSPDGRLDFPYCSGRFADFAGVDHSAIMKDSMKLFSVVVPEDIPPLLASVHRSAETLDLWQRRFRIRHPERDIVWLHGTSVPRKEPDGTCIWTGAFLDVTADVEREQEQRHAHLLAEQMRAENERQALHDGLTGLPNRRFYDRMIGERLERARSGGPKDAVLIRLDLDHFKHVNDTLGHEAGDAVLAHVAEILGRSVRSSDFAARIGGDEFSILMAPGASEKGAREIVKRIRGDLEKPMKFEGRQCRFGASFGVAFSEDLSRDGADIQMFANAALYRAKVSGRNRLEFFTPDLHQSLLHDRRLSVEIHEAIEDDQFVPFFQPQISAESGRLVGLEVLLRWRHPAKGLVTPEAFLQVAEQLRLVADIDRIMMEKSLEALGRWRKRGLEVPKISFNVSSGRMHDPGVVALATQMAASNTRVTFELLESILIEEENAAFRDHLAKIRAAGIDIEIDDFGSGHASIIGLMEIAPSALKIDKRIIFPVARDNRARNLVRAIVEIANTLGINTVAEGVETEEQAMVLREIGCNVLQGYLFSCPLSEEQFLSFALNLERNSAP</sequence>
<dbReference type="PROSITE" id="PS50887">
    <property type="entry name" value="GGDEF"/>
    <property type="match status" value="1"/>
</dbReference>
<dbReference type="Pfam" id="PF08447">
    <property type="entry name" value="PAS_3"/>
    <property type="match status" value="4"/>
</dbReference>
<dbReference type="Gene3D" id="3.30.70.270">
    <property type="match status" value="1"/>
</dbReference>
<dbReference type="InterPro" id="IPR035919">
    <property type="entry name" value="EAL_sf"/>
</dbReference>
<feature type="coiled-coil region" evidence="1">
    <location>
        <begin position="130"/>
        <end position="164"/>
    </location>
</feature>
<dbReference type="InterPro" id="IPR013655">
    <property type="entry name" value="PAS_fold_3"/>
</dbReference>
<gene>
    <name evidence="5" type="ORF">SAMN04488026_101412</name>
</gene>
<dbReference type="InterPro" id="IPR052155">
    <property type="entry name" value="Biofilm_reg_signaling"/>
</dbReference>
<dbReference type="InterPro" id="IPR001633">
    <property type="entry name" value="EAL_dom"/>
</dbReference>
<dbReference type="InterPro" id="IPR000700">
    <property type="entry name" value="PAS-assoc_C"/>
</dbReference>
<proteinExistence type="predicted"/>
<dbReference type="Pfam" id="PF00563">
    <property type="entry name" value="EAL"/>
    <property type="match status" value="1"/>
</dbReference>
<dbReference type="InterPro" id="IPR000160">
    <property type="entry name" value="GGDEF_dom"/>
</dbReference>
<keyword evidence="6" id="KW-1185">Reference proteome</keyword>
<evidence type="ECO:0000313" key="5">
    <source>
        <dbReference type="EMBL" id="SDJ21849.1"/>
    </source>
</evidence>
<dbReference type="SMART" id="SM00052">
    <property type="entry name" value="EAL"/>
    <property type="match status" value="1"/>
</dbReference>
<dbReference type="FunFam" id="3.30.70.270:FF:000001">
    <property type="entry name" value="Diguanylate cyclase domain protein"/>
    <property type="match status" value="1"/>
</dbReference>
<dbReference type="OrthoDB" id="9814202at2"/>
<dbReference type="CDD" id="cd00130">
    <property type="entry name" value="PAS"/>
    <property type="match status" value="4"/>
</dbReference>
<dbReference type="PANTHER" id="PTHR44757:SF2">
    <property type="entry name" value="BIOFILM ARCHITECTURE MAINTENANCE PROTEIN MBAA"/>
    <property type="match status" value="1"/>
</dbReference>
<dbReference type="STRING" id="571298.SAMN04488026_101412"/>
<dbReference type="PANTHER" id="PTHR44757">
    <property type="entry name" value="DIGUANYLATE CYCLASE DGCP"/>
    <property type="match status" value="1"/>
</dbReference>
<evidence type="ECO:0000259" key="3">
    <source>
        <dbReference type="PROSITE" id="PS50883"/>
    </source>
</evidence>
<evidence type="ECO:0000313" key="6">
    <source>
        <dbReference type="Proteomes" id="UP000199382"/>
    </source>
</evidence>
<dbReference type="InterPro" id="IPR043128">
    <property type="entry name" value="Rev_trsase/Diguanyl_cyclase"/>
</dbReference>
<keyword evidence="1" id="KW-0175">Coiled coil</keyword>
<dbReference type="PROSITE" id="PS50883">
    <property type="entry name" value="EAL"/>
    <property type="match status" value="1"/>
</dbReference>
<dbReference type="SMART" id="SM00086">
    <property type="entry name" value="PAC"/>
    <property type="match status" value="4"/>
</dbReference>
<name>A0A1G8RY21_9RHOB</name>
<accession>A0A1G8RY21</accession>
<dbReference type="Gene3D" id="3.20.20.450">
    <property type="entry name" value="EAL domain"/>
    <property type="match status" value="1"/>
</dbReference>
<evidence type="ECO:0000256" key="1">
    <source>
        <dbReference type="SAM" id="Coils"/>
    </source>
</evidence>
<dbReference type="InterPro" id="IPR000014">
    <property type="entry name" value="PAS"/>
</dbReference>